<protein>
    <submittedName>
        <fullName evidence="1">Uncharacterized protein</fullName>
    </submittedName>
</protein>
<organism evidence="1 2">
    <name type="scientific">Pristionchus fissidentatus</name>
    <dbReference type="NCBI Taxonomy" id="1538716"/>
    <lineage>
        <taxon>Eukaryota</taxon>
        <taxon>Metazoa</taxon>
        <taxon>Ecdysozoa</taxon>
        <taxon>Nematoda</taxon>
        <taxon>Chromadorea</taxon>
        <taxon>Rhabditida</taxon>
        <taxon>Rhabditina</taxon>
        <taxon>Diplogasteromorpha</taxon>
        <taxon>Diplogasteroidea</taxon>
        <taxon>Neodiplogasteridae</taxon>
        <taxon>Pristionchus</taxon>
    </lineage>
</organism>
<keyword evidence="2" id="KW-1185">Reference proteome</keyword>
<sequence length="252" mass="27625">QNQQVAVWRLPSDISQSRLGGRTSPSNACTLIALQLIELFERRNLHFVTPTQSRVPLAPAAPTRRAHAGGDARTISVSTSTASFLVGTFVEAMVDGNESHERAVKLRKADEQNFTIPDAISALQKRFTEIDFCSIAGSFCAQMPKFIRIALRSPSLLSLDRIHFVIIAFERTVLLVADRRTGTLILLDSHLHGSRNGPTTDLSSGAIIASAHFSDLSILVAWMGQHIFPETHSPTTVQEFEISTVVYAGPHR</sequence>
<proteinExistence type="predicted"/>
<comment type="caution">
    <text evidence="1">The sequence shown here is derived from an EMBL/GenBank/DDBJ whole genome shotgun (WGS) entry which is preliminary data.</text>
</comment>
<dbReference type="Proteomes" id="UP001432322">
    <property type="component" value="Unassembled WGS sequence"/>
</dbReference>
<dbReference type="PANTHER" id="PTHR37962:SF2">
    <property type="entry name" value="MALE STERILE (3) 76CA"/>
    <property type="match status" value="1"/>
</dbReference>
<gene>
    <name evidence="1" type="ORF">PFISCL1PPCAC_13412</name>
</gene>
<feature type="non-terminal residue" evidence="1">
    <location>
        <position position="252"/>
    </location>
</feature>
<name>A0AAV5VRK5_9BILA</name>
<accession>A0AAV5VRK5</accession>
<reference evidence="1" key="1">
    <citation type="submission" date="2023-10" db="EMBL/GenBank/DDBJ databases">
        <title>Genome assembly of Pristionchus species.</title>
        <authorList>
            <person name="Yoshida K."/>
            <person name="Sommer R.J."/>
        </authorList>
    </citation>
    <scope>NUCLEOTIDE SEQUENCE</scope>
    <source>
        <strain evidence="1">RS5133</strain>
    </source>
</reference>
<evidence type="ECO:0000313" key="1">
    <source>
        <dbReference type="EMBL" id="GMT22115.1"/>
    </source>
</evidence>
<dbReference type="PANTHER" id="PTHR37962">
    <property type="entry name" value="MALE STERILE (3) 76CA"/>
    <property type="match status" value="1"/>
</dbReference>
<dbReference type="EMBL" id="BTSY01000004">
    <property type="protein sequence ID" value="GMT22115.1"/>
    <property type="molecule type" value="Genomic_DNA"/>
</dbReference>
<feature type="non-terminal residue" evidence="1">
    <location>
        <position position="1"/>
    </location>
</feature>
<dbReference type="AlphaFoldDB" id="A0AAV5VRK5"/>
<evidence type="ECO:0000313" key="2">
    <source>
        <dbReference type="Proteomes" id="UP001432322"/>
    </source>
</evidence>